<reference evidence="1 2" key="1">
    <citation type="journal article" date="2016" name="DNA Res.">
        <title>The draft genome of MD-2 pineapple using hybrid error correction of long reads.</title>
        <authorList>
            <person name="Redwan R.M."/>
            <person name="Saidin A."/>
            <person name="Kumar S.V."/>
        </authorList>
    </citation>
    <scope>NUCLEOTIDE SEQUENCE [LARGE SCALE GENOMIC DNA]</scope>
    <source>
        <strain evidence="2">cv. MD2</strain>
        <tissue evidence="1">Leaf</tissue>
    </source>
</reference>
<gene>
    <name evidence="1" type="ORF">ACMD2_20453</name>
</gene>
<evidence type="ECO:0000313" key="1">
    <source>
        <dbReference type="EMBL" id="OAY71201.1"/>
    </source>
</evidence>
<comment type="caution">
    <text evidence="1">The sequence shown here is derived from an EMBL/GenBank/DDBJ whole genome shotgun (WGS) entry which is preliminary data.</text>
</comment>
<protein>
    <submittedName>
        <fullName evidence="1">Uncharacterized protein</fullName>
    </submittedName>
</protein>
<dbReference type="Proteomes" id="UP000092600">
    <property type="component" value="Unassembled WGS sequence"/>
</dbReference>
<dbReference type="EMBL" id="LSRQ01003568">
    <property type="protein sequence ID" value="OAY71201.1"/>
    <property type="molecule type" value="Genomic_DNA"/>
</dbReference>
<name>A0A199V2S5_ANACO</name>
<evidence type="ECO:0000313" key="2">
    <source>
        <dbReference type="Proteomes" id="UP000092600"/>
    </source>
</evidence>
<dbReference type="AlphaFoldDB" id="A0A199V2S5"/>
<accession>A0A199V2S5</accession>
<sequence length="73" mass="8650">MPQNAEMCGWERQMHDEERRWGGFGAETNDTRLGRIPYKPRRRKSETLRAQYINTNELRHDFIVLLASLIMGT</sequence>
<proteinExistence type="predicted"/>
<dbReference type="STRING" id="4615.A0A199V2S5"/>
<organism evidence="1 2">
    <name type="scientific">Ananas comosus</name>
    <name type="common">Pineapple</name>
    <name type="synonym">Ananas ananas</name>
    <dbReference type="NCBI Taxonomy" id="4615"/>
    <lineage>
        <taxon>Eukaryota</taxon>
        <taxon>Viridiplantae</taxon>
        <taxon>Streptophyta</taxon>
        <taxon>Embryophyta</taxon>
        <taxon>Tracheophyta</taxon>
        <taxon>Spermatophyta</taxon>
        <taxon>Magnoliopsida</taxon>
        <taxon>Liliopsida</taxon>
        <taxon>Poales</taxon>
        <taxon>Bromeliaceae</taxon>
        <taxon>Bromelioideae</taxon>
        <taxon>Ananas</taxon>
    </lineage>
</organism>